<evidence type="ECO:0000313" key="5">
    <source>
        <dbReference type="EMBL" id="MBB3152979.1"/>
    </source>
</evidence>
<comment type="caution">
    <text evidence="5">The sequence shown here is derived from an EMBL/GenBank/DDBJ whole genome shotgun (WGS) entry which is preliminary data.</text>
</comment>
<name>A0A7W5GA87_9BACL</name>
<dbReference type="EMBL" id="JACHXW010000008">
    <property type="protein sequence ID" value="MBB3152979.1"/>
    <property type="molecule type" value="Genomic_DNA"/>
</dbReference>
<comment type="similarity">
    <text evidence="1">Belongs to the LytR/CpsA/Psr (LCP) family.</text>
</comment>
<reference evidence="5 6" key="1">
    <citation type="submission" date="2020-08" db="EMBL/GenBank/DDBJ databases">
        <title>Genomic Encyclopedia of Type Strains, Phase III (KMG-III): the genomes of soil and plant-associated and newly described type strains.</title>
        <authorList>
            <person name="Whitman W."/>
        </authorList>
    </citation>
    <scope>NUCLEOTIDE SEQUENCE [LARGE SCALE GENOMIC DNA]</scope>
    <source>
        <strain evidence="5 6">CECT 8234</strain>
    </source>
</reference>
<dbReference type="AlphaFoldDB" id="A0A7W5GA87"/>
<dbReference type="Proteomes" id="UP000518605">
    <property type="component" value="Unassembled WGS sequence"/>
</dbReference>
<gene>
    <name evidence="5" type="ORF">FHS16_003038</name>
</gene>
<dbReference type="Gene3D" id="3.40.630.190">
    <property type="entry name" value="LCP protein"/>
    <property type="match status" value="1"/>
</dbReference>
<evidence type="ECO:0000256" key="1">
    <source>
        <dbReference type="ARBA" id="ARBA00006068"/>
    </source>
</evidence>
<keyword evidence="3" id="KW-0472">Membrane</keyword>
<evidence type="ECO:0000256" key="2">
    <source>
        <dbReference type="SAM" id="MobiDB-lite"/>
    </source>
</evidence>
<dbReference type="NCBIfam" id="TIGR00350">
    <property type="entry name" value="lytR_cpsA_psr"/>
    <property type="match status" value="1"/>
</dbReference>
<dbReference type="InterPro" id="IPR050922">
    <property type="entry name" value="LytR/CpsA/Psr_CW_biosynth"/>
</dbReference>
<dbReference type="PANTHER" id="PTHR33392">
    <property type="entry name" value="POLYISOPRENYL-TEICHOIC ACID--PEPTIDOGLYCAN TEICHOIC ACID TRANSFERASE TAGU"/>
    <property type="match status" value="1"/>
</dbReference>
<sequence length="349" mass="38462">MSKGTTTLPPRTGSRQPAKPKKQKPRKKRSVLKVFFVLLFAILLIVAAGLAYLVFKADEAVDHISSPVDNEVDIPAGETVDKKSVAMLLMGIDARSHGGGLNTDVMMVAVFNPNSKSATIVTIPRDSNIDVDGYRARKANSFYADFYMNALNEKKLKKEAAYADAKQEVRNVMSKLFGIDIKYSAVINFQGFADVVDAMGGVEVDVDMRMKYKDSADGTNIDLEKGLQVLTGEKALDFVRYRKSNNGKNMSSDFERNERQSKVIGALTDKLKSFGGVTKIPSLIEAVGNNLTMDMPSKEIKNMMSTYIGISRADITFIPLEGTWRSPYVYLDDAKLDEARAALQSKLAE</sequence>
<accession>A0A7W5GA87</accession>
<dbReference type="PANTHER" id="PTHR33392:SF6">
    <property type="entry name" value="POLYISOPRENYL-TEICHOIC ACID--PEPTIDOGLYCAN TEICHOIC ACID TRANSFERASE TAGU"/>
    <property type="match status" value="1"/>
</dbReference>
<protein>
    <submittedName>
        <fullName evidence="5">LCP family protein required for cell wall assembly</fullName>
    </submittedName>
</protein>
<feature type="region of interest" description="Disordered" evidence="2">
    <location>
        <begin position="1"/>
        <end position="25"/>
    </location>
</feature>
<evidence type="ECO:0000256" key="3">
    <source>
        <dbReference type="SAM" id="Phobius"/>
    </source>
</evidence>
<feature type="domain" description="Cell envelope-related transcriptional attenuator" evidence="4">
    <location>
        <begin position="102"/>
        <end position="272"/>
    </location>
</feature>
<evidence type="ECO:0000313" key="6">
    <source>
        <dbReference type="Proteomes" id="UP000518605"/>
    </source>
</evidence>
<dbReference type="InterPro" id="IPR004474">
    <property type="entry name" value="LytR_CpsA_psr"/>
</dbReference>
<keyword evidence="6" id="KW-1185">Reference proteome</keyword>
<dbReference type="Pfam" id="PF03816">
    <property type="entry name" value="LytR_cpsA_psr"/>
    <property type="match status" value="1"/>
</dbReference>
<keyword evidence="3" id="KW-1133">Transmembrane helix</keyword>
<keyword evidence="3" id="KW-0812">Transmembrane</keyword>
<organism evidence="5 6">
    <name type="scientific">Paenibacillus endophyticus</name>
    <dbReference type="NCBI Taxonomy" id="1294268"/>
    <lineage>
        <taxon>Bacteria</taxon>
        <taxon>Bacillati</taxon>
        <taxon>Bacillota</taxon>
        <taxon>Bacilli</taxon>
        <taxon>Bacillales</taxon>
        <taxon>Paenibacillaceae</taxon>
        <taxon>Paenibacillus</taxon>
    </lineage>
</organism>
<evidence type="ECO:0000259" key="4">
    <source>
        <dbReference type="Pfam" id="PF03816"/>
    </source>
</evidence>
<proteinExistence type="inferred from homology"/>
<dbReference type="RefSeq" id="WP_183563699.1">
    <property type="nucleotide sequence ID" value="NZ_CBCSLB010000028.1"/>
</dbReference>
<feature type="transmembrane region" description="Helical" evidence="3">
    <location>
        <begin position="31"/>
        <end position="55"/>
    </location>
</feature>